<reference evidence="2 3" key="1">
    <citation type="submission" date="2020-03" db="EMBL/GenBank/DDBJ databases">
        <title>Genomic Encyclopedia of Type Strains, Phase IV (KMG-IV): sequencing the most valuable type-strain genomes for metagenomic binning, comparative biology and taxonomic classification.</title>
        <authorList>
            <person name="Goeker M."/>
        </authorList>
    </citation>
    <scope>NUCLEOTIDE SEQUENCE [LARGE SCALE GENOMIC DNA]</scope>
    <source>
        <strain evidence="2 3">DSM 22753</strain>
    </source>
</reference>
<dbReference type="Gene3D" id="1.25.40.10">
    <property type="entry name" value="Tetratricopeptide repeat domain"/>
    <property type="match status" value="1"/>
</dbReference>
<sequence>MIGKAVKPWSVTIAAALLCTGGFAHAESAAVTAGAPAPAREVAMTHSIAIDRIGGTDGMQLSLALERLLAQPGANGQPYFDLLAGRRGADSADVILEGVVTTGVDEGRVKLTRNRCIDEQDGKCAKREDVELDCRRRIIDVRADVRVATGEEGRVLYSEAKPQRRESSWCPGDDRPAPTEQLVSAMIETIAAQIHADLVPRESQVNVRFREGRKGMGKSEGERFKQAIRLTQRDLPGACGEFRAIEAAMPGHPSTAFNLALCAEAAGDLAAAEAAYRRAQAIEPRAGDIREALDRIAATMAMRADLAQRAAL</sequence>
<keyword evidence="3" id="KW-1185">Reference proteome</keyword>
<protein>
    <recommendedName>
        <fullName evidence="4">Tetratricopeptide repeat-containing protein</fullName>
    </recommendedName>
</protein>
<proteinExistence type="predicted"/>
<dbReference type="InterPro" id="IPR011990">
    <property type="entry name" value="TPR-like_helical_dom_sf"/>
</dbReference>
<feature type="signal peptide" evidence="1">
    <location>
        <begin position="1"/>
        <end position="26"/>
    </location>
</feature>
<comment type="caution">
    <text evidence="2">The sequence shown here is derived from an EMBL/GenBank/DDBJ whole genome shotgun (WGS) entry which is preliminary data.</text>
</comment>
<keyword evidence="1" id="KW-0732">Signal</keyword>
<dbReference type="SUPFAM" id="SSF48452">
    <property type="entry name" value="TPR-like"/>
    <property type="match status" value="1"/>
</dbReference>
<accession>A0ABX0U2V5</accession>
<evidence type="ECO:0000313" key="2">
    <source>
        <dbReference type="EMBL" id="NIJ23652.1"/>
    </source>
</evidence>
<evidence type="ECO:0008006" key="4">
    <source>
        <dbReference type="Google" id="ProtNLM"/>
    </source>
</evidence>
<evidence type="ECO:0000256" key="1">
    <source>
        <dbReference type="SAM" id="SignalP"/>
    </source>
</evidence>
<name>A0ABX0U2V5_9SPHN</name>
<evidence type="ECO:0000313" key="3">
    <source>
        <dbReference type="Proteomes" id="UP000788153"/>
    </source>
</evidence>
<dbReference type="RefSeq" id="WP_140231280.1">
    <property type="nucleotide sequence ID" value="NZ_BAAAEV010000001.1"/>
</dbReference>
<gene>
    <name evidence="2" type="ORF">FHT01_001194</name>
</gene>
<dbReference type="EMBL" id="JAASQP010000001">
    <property type="protein sequence ID" value="NIJ23652.1"/>
    <property type="molecule type" value="Genomic_DNA"/>
</dbReference>
<feature type="chain" id="PRO_5045617876" description="Tetratricopeptide repeat-containing protein" evidence="1">
    <location>
        <begin position="27"/>
        <end position="312"/>
    </location>
</feature>
<organism evidence="2 3">
    <name type="scientific">Sphingomonas japonica</name>
    <dbReference type="NCBI Taxonomy" id="511662"/>
    <lineage>
        <taxon>Bacteria</taxon>
        <taxon>Pseudomonadati</taxon>
        <taxon>Pseudomonadota</taxon>
        <taxon>Alphaproteobacteria</taxon>
        <taxon>Sphingomonadales</taxon>
        <taxon>Sphingomonadaceae</taxon>
        <taxon>Sphingomonas</taxon>
    </lineage>
</organism>
<dbReference type="Proteomes" id="UP000788153">
    <property type="component" value="Unassembled WGS sequence"/>
</dbReference>